<proteinExistence type="predicted"/>
<dbReference type="SUPFAM" id="SSF50978">
    <property type="entry name" value="WD40 repeat-like"/>
    <property type="match status" value="1"/>
</dbReference>
<dbReference type="InParanoid" id="A7S1M4"/>
<dbReference type="HOGENOM" id="CLU_995970_0_0_1"/>
<accession>A7S1M4</accession>
<evidence type="ECO:0000313" key="3">
    <source>
        <dbReference type="Proteomes" id="UP000001593"/>
    </source>
</evidence>
<dbReference type="OrthoDB" id="20729at2759"/>
<keyword evidence="3" id="KW-1185">Reference proteome</keyword>
<feature type="domain" description="ELYS beta-propeller" evidence="1">
    <location>
        <begin position="3"/>
        <end position="276"/>
    </location>
</feature>
<dbReference type="OMA" id="TECHLED"/>
<dbReference type="Pfam" id="PF16687">
    <property type="entry name" value="ELYS-bb"/>
    <property type="match status" value="1"/>
</dbReference>
<dbReference type="EMBL" id="DS469565">
    <property type="protein sequence ID" value="EDO42351.1"/>
    <property type="molecule type" value="Genomic_DNA"/>
</dbReference>
<dbReference type="PANTHER" id="PTHR21583:SF8">
    <property type="entry name" value="PROTEIN ELYS"/>
    <property type="match status" value="1"/>
</dbReference>
<dbReference type="eggNOG" id="ENOG502QU0D">
    <property type="taxonomic scope" value="Eukaryota"/>
</dbReference>
<dbReference type="InterPro" id="IPR032040">
    <property type="entry name" value="ELYS-bb"/>
</dbReference>
<dbReference type="InterPro" id="IPR052620">
    <property type="entry name" value="ELYS/MEL-28_NucAsmblyFactor"/>
</dbReference>
<gene>
    <name evidence="2" type="ORF">NEMVEDRAFT_v1g101077</name>
</gene>
<dbReference type="InterPro" id="IPR015943">
    <property type="entry name" value="WD40/YVTN_repeat-like_dom_sf"/>
</dbReference>
<reference evidence="2 3" key="1">
    <citation type="journal article" date="2007" name="Science">
        <title>Sea anemone genome reveals ancestral eumetazoan gene repertoire and genomic organization.</title>
        <authorList>
            <person name="Putnam N.H."/>
            <person name="Srivastava M."/>
            <person name="Hellsten U."/>
            <person name="Dirks B."/>
            <person name="Chapman J."/>
            <person name="Salamov A."/>
            <person name="Terry A."/>
            <person name="Shapiro H."/>
            <person name="Lindquist E."/>
            <person name="Kapitonov V.V."/>
            <person name="Jurka J."/>
            <person name="Genikhovich G."/>
            <person name="Grigoriev I.V."/>
            <person name="Lucas S.M."/>
            <person name="Steele R.E."/>
            <person name="Finnerty J.R."/>
            <person name="Technau U."/>
            <person name="Martindale M.Q."/>
            <person name="Rokhsar D.S."/>
        </authorList>
    </citation>
    <scope>NUCLEOTIDE SEQUENCE [LARGE SCALE GENOMIC DNA]</scope>
    <source>
        <strain evidence="3">CH2 X CH6</strain>
    </source>
</reference>
<evidence type="ECO:0000313" key="2">
    <source>
        <dbReference type="EMBL" id="EDO42351.1"/>
    </source>
</evidence>
<dbReference type="AlphaFoldDB" id="A7S1M4"/>
<organism evidence="2 3">
    <name type="scientific">Nematostella vectensis</name>
    <name type="common">Starlet sea anemone</name>
    <dbReference type="NCBI Taxonomy" id="45351"/>
    <lineage>
        <taxon>Eukaryota</taxon>
        <taxon>Metazoa</taxon>
        <taxon>Cnidaria</taxon>
        <taxon>Anthozoa</taxon>
        <taxon>Hexacorallia</taxon>
        <taxon>Actiniaria</taxon>
        <taxon>Edwardsiidae</taxon>
        <taxon>Nematostella</taxon>
    </lineage>
</organism>
<dbReference type="Gene3D" id="2.130.10.10">
    <property type="entry name" value="YVTN repeat-like/Quinoprotein amine dehydrogenase"/>
    <property type="match status" value="1"/>
</dbReference>
<feature type="non-terminal residue" evidence="2">
    <location>
        <position position="280"/>
    </location>
</feature>
<dbReference type="STRING" id="45351.A7S1M4"/>
<dbReference type="InterPro" id="IPR036322">
    <property type="entry name" value="WD40_repeat_dom_sf"/>
</dbReference>
<dbReference type="KEGG" id="nve:5514225"/>
<name>A7S1M4_NEMVE</name>
<evidence type="ECO:0000259" key="1">
    <source>
        <dbReference type="Pfam" id="PF16687"/>
    </source>
</evidence>
<dbReference type="Proteomes" id="UP000001593">
    <property type="component" value="Unassembled WGS sequence"/>
</dbReference>
<sequence length="280" mass="30713">GRFAWLARGSSLEVISTRDGSRKAACRFGSHSGHNNEDMVISSVTECHLEDGIRLAVGLKDLSGRSGSPGMVCVFNPWVSRVVRAIEIPYAVTAVECVRPDGGADAQPTLLSSDLKLLFGILAIGTEHGHTYLVDLRSDDPVEIFDEENPSMLEYLGPNTVHLAGARDRARNNGTHLAIELGGLFHKSGKFSYISEDSSVVKVFPSASTFVTVIKYIKEATCLVVGYNFGCFHIWDLETMSLVYSSQVDQYMSAVAHFAYQEPENDPRNCTYLWVARGPM</sequence>
<dbReference type="PANTHER" id="PTHR21583">
    <property type="entry name" value="ELYS PROTEIN"/>
    <property type="match status" value="1"/>
</dbReference>
<feature type="non-terminal residue" evidence="2">
    <location>
        <position position="1"/>
    </location>
</feature>
<protein>
    <recommendedName>
        <fullName evidence="1">ELYS beta-propeller domain-containing protein</fullName>
    </recommendedName>
</protein>
<dbReference type="PhylomeDB" id="A7S1M4"/>